<proteinExistence type="predicted"/>
<sequence>MSTATMSTASMSSVSASAASRPTLLQRYSYQSDMSSNSAKTRLLEVFEVGQPVRVRYRYGGLDTEHWAGATVLRARGGALYDIELPGGKKQHWTVSARDLRSVAREQEHALARPTTERRVNINDVVFAQVSNGSYSVFVPARVVAKEESSALRVMFLEGMLKGKEQIAYQTEVYSKERASALKKAGRNVLGSGAKAYRF</sequence>
<gene>
    <name evidence="1" type="ORF">BD626DRAFT_621839</name>
</gene>
<name>A0A550CFA1_9AGAR</name>
<dbReference type="Proteomes" id="UP000320762">
    <property type="component" value="Unassembled WGS sequence"/>
</dbReference>
<accession>A0A550CFA1</accession>
<evidence type="ECO:0000313" key="2">
    <source>
        <dbReference type="Proteomes" id="UP000320762"/>
    </source>
</evidence>
<dbReference type="OrthoDB" id="2888314at2759"/>
<dbReference type="EMBL" id="VDMD01000009">
    <property type="protein sequence ID" value="TRM63485.1"/>
    <property type="molecule type" value="Genomic_DNA"/>
</dbReference>
<keyword evidence="2" id="KW-1185">Reference proteome</keyword>
<reference evidence="1 2" key="1">
    <citation type="journal article" date="2019" name="New Phytol.">
        <title>Comparative genomics reveals unique wood-decay strategies and fruiting body development in the Schizophyllaceae.</title>
        <authorList>
            <person name="Almasi E."/>
            <person name="Sahu N."/>
            <person name="Krizsan K."/>
            <person name="Balint B."/>
            <person name="Kovacs G.M."/>
            <person name="Kiss B."/>
            <person name="Cseklye J."/>
            <person name="Drula E."/>
            <person name="Henrissat B."/>
            <person name="Nagy I."/>
            <person name="Chovatia M."/>
            <person name="Adam C."/>
            <person name="LaButti K."/>
            <person name="Lipzen A."/>
            <person name="Riley R."/>
            <person name="Grigoriev I.V."/>
            <person name="Nagy L.G."/>
        </authorList>
    </citation>
    <scope>NUCLEOTIDE SEQUENCE [LARGE SCALE GENOMIC DNA]</scope>
    <source>
        <strain evidence="1 2">NL-1724</strain>
    </source>
</reference>
<comment type="caution">
    <text evidence="1">The sequence shown here is derived from an EMBL/GenBank/DDBJ whole genome shotgun (WGS) entry which is preliminary data.</text>
</comment>
<organism evidence="1 2">
    <name type="scientific">Schizophyllum amplum</name>
    <dbReference type="NCBI Taxonomy" id="97359"/>
    <lineage>
        <taxon>Eukaryota</taxon>
        <taxon>Fungi</taxon>
        <taxon>Dikarya</taxon>
        <taxon>Basidiomycota</taxon>
        <taxon>Agaricomycotina</taxon>
        <taxon>Agaricomycetes</taxon>
        <taxon>Agaricomycetidae</taxon>
        <taxon>Agaricales</taxon>
        <taxon>Schizophyllaceae</taxon>
        <taxon>Schizophyllum</taxon>
    </lineage>
</organism>
<evidence type="ECO:0000313" key="1">
    <source>
        <dbReference type="EMBL" id="TRM63485.1"/>
    </source>
</evidence>
<protein>
    <submittedName>
        <fullName evidence="1">Uncharacterized protein</fullName>
    </submittedName>
</protein>
<dbReference type="AlphaFoldDB" id="A0A550CFA1"/>